<feature type="domain" description="HAMP" evidence="13">
    <location>
        <begin position="201"/>
        <end position="255"/>
    </location>
</feature>
<geneLocation type="plasmid" evidence="15">
    <name>pdfi1</name>
</geneLocation>
<keyword evidence="15" id="KW-1185">Reference proteome</keyword>
<comment type="catalytic activity">
    <reaction evidence="1">
        <text>ATP + protein L-histidine = ADP + protein N-phospho-L-histidine.</text>
        <dbReference type="EC" id="2.7.13.3"/>
    </reaction>
</comment>
<dbReference type="Proteomes" id="UP000259030">
    <property type="component" value="Plasmid pDFI1"/>
</dbReference>
<dbReference type="PROSITE" id="PS50109">
    <property type="entry name" value="HIS_KIN"/>
    <property type="match status" value="1"/>
</dbReference>
<evidence type="ECO:0000256" key="6">
    <source>
        <dbReference type="ARBA" id="ARBA00022692"/>
    </source>
</evidence>
<keyword evidence="4" id="KW-0597">Phosphoprotein</keyword>
<dbReference type="Gene3D" id="1.10.287.130">
    <property type="match status" value="1"/>
</dbReference>
<dbReference type="FunFam" id="1.10.287.130:FF:000001">
    <property type="entry name" value="Two-component sensor histidine kinase"/>
    <property type="match status" value="1"/>
</dbReference>
<dbReference type="SMART" id="SM00387">
    <property type="entry name" value="HATPase_c"/>
    <property type="match status" value="1"/>
</dbReference>
<keyword evidence="8 11" id="KW-1133">Transmembrane helix</keyword>
<proteinExistence type="predicted"/>
<dbReference type="InterPro" id="IPR003660">
    <property type="entry name" value="HAMP_dom"/>
</dbReference>
<dbReference type="InterPro" id="IPR050428">
    <property type="entry name" value="TCS_sensor_his_kinase"/>
</dbReference>
<feature type="transmembrane region" description="Helical" evidence="11">
    <location>
        <begin position="7"/>
        <end position="27"/>
    </location>
</feature>
<dbReference type="CDD" id="cd00075">
    <property type="entry name" value="HATPase"/>
    <property type="match status" value="1"/>
</dbReference>
<dbReference type="PRINTS" id="PR00344">
    <property type="entry name" value="BCTRLSENSOR"/>
</dbReference>
<dbReference type="Pfam" id="PF00672">
    <property type="entry name" value="HAMP"/>
    <property type="match status" value="1"/>
</dbReference>
<dbReference type="AlphaFoldDB" id="A0A221T164"/>
<dbReference type="InterPro" id="IPR005467">
    <property type="entry name" value="His_kinase_dom"/>
</dbReference>
<keyword evidence="14" id="KW-0614">Plasmid</keyword>
<evidence type="ECO:0000313" key="14">
    <source>
        <dbReference type="EMBL" id="ASN82619.1"/>
    </source>
</evidence>
<dbReference type="RefSeq" id="WP_051308339.1">
    <property type="nucleotide sequence ID" value="NZ_CP021082.1"/>
</dbReference>
<dbReference type="SUPFAM" id="SSF158472">
    <property type="entry name" value="HAMP domain-like"/>
    <property type="match status" value="1"/>
</dbReference>
<keyword evidence="6 11" id="KW-0812">Transmembrane</keyword>
<dbReference type="SUPFAM" id="SSF47384">
    <property type="entry name" value="Homodimeric domain of signal transducing histidine kinase"/>
    <property type="match status" value="1"/>
</dbReference>
<dbReference type="Gene3D" id="3.30.565.10">
    <property type="entry name" value="Histidine kinase-like ATPase, C-terminal domain"/>
    <property type="match status" value="1"/>
</dbReference>
<accession>A0A221T164</accession>
<dbReference type="Gene3D" id="6.10.340.10">
    <property type="match status" value="1"/>
</dbReference>
<dbReference type="GO" id="GO:0005886">
    <property type="term" value="C:plasma membrane"/>
    <property type="evidence" value="ECO:0007669"/>
    <property type="project" value="TreeGrafter"/>
</dbReference>
<dbReference type="CDD" id="cd06225">
    <property type="entry name" value="HAMP"/>
    <property type="match status" value="1"/>
</dbReference>
<evidence type="ECO:0000256" key="1">
    <source>
        <dbReference type="ARBA" id="ARBA00000085"/>
    </source>
</evidence>
<dbReference type="SUPFAM" id="SSF55874">
    <property type="entry name" value="ATPase domain of HSP90 chaperone/DNA topoisomerase II/histidine kinase"/>
    <property type="match status" value="1"/>
</dbReference>
<dbReference type="FunFam" id="3.30.565.10:FF:000006">
    <property type="entry name" value="Sensor histidine kinase WalK"/>
    <property type="match status" value="1"/>
</dbReference>
<keyword evidence="5" id="KW-0808">Transferase</keyword>
<keyword evidence="7 14" id="KW-0418">Kinase</keyword>
<keyword evidence="9" id="KW-0902">Two-component regulatory system</keyword>
<dbReference type="CDD" id="cd00082">
    <property type="entry name" value="HisKA"/>
    <property type="match status" value="1"/>
</dbReference>
<evidence type="ECO:0000256" key="10">
    <source>
        <dbReference type="ARBA" id="ARBA00023136"/>
    </source>
</evidence>
<dbReference type="EMBL" id="CP021082">
    <property type="protein sequence ID" value="ASN82619.1"/>
    <property type="molecule type" value="Genomic_DNA"/>
</dbReference>
<evidence type="ECO:0000256" key="3">
    <source>
        <dbReference type="ARBA" id="ARBA00012438"/>
    </source>
</evidence>
<dbReference type="InterPro" id="IPR036890">
    <property type="entry name" value="HATPase_C_sf"/>
</dbReference>
<dbReference type="GO" id="GO:0000155">
    <property type="term" value="F:phosphorelay sensor kinase activity"/>
    <property type="evidence" value="ECO:0007669"/>
    <property type="project" value="InterPro"/>
</dbReference>
<protein>
    <recommendedName>
        <fullName evidence="3">histidine kinase</fullName>
        <ecNumber evidence="3">2.7.13.3</ecNumber>
    </recommendedName>
</protein>
<feature type="transmembrane region" description="Helical" evidence="11">
    <location>
        <begin position="176"/>
        <end position="200"/>
    </location>
</feature>
<feature type="domain" description="Histidine kinase" evidence="12">
    <location>
        <begin position="263"/>
        <end position="478"/>
    </location>
</feature>
<dbReference type="InterPro" id="IPR036097">
    <property type="entry name" value="HisK_dim/P_sf"/>
</dbReference>
<evidence type="ECO:0000256" key="9">
    <source>
        <dbReference type="ARBA" id="ARBA00023012"/>
    </source>
</evidence>
<organism evidence="14 15">
    <name type="scientific">Deinococcus ficus</name>
    <dbReference type="NCBI Taxonomy" id="317577"/>
    <lineage>
        <taxon>Bacteria</taxon>
        <taxon>Thermotogati</taxon>
        <taxon>Deinococcota</taxon>
        <taxon>Deinococci</taxon>
        <taxon>Deinococcales</taxon>
        <taxon>Deinococcaceae</taxon>
        <taxon>Deinococcus</taxon>
    </lineage>
</organism>
<dbReference type="InterPro" id="IPR004358">
    <property type="entry name" value="Sig_transdc_His_kin-like_C"/>
</dbReference>
<sequence>MTVRWRLSLWYGLMSSLTLVALGFTGYSLSVRQQYLNIDRVLIASARLVESGIRATGRSYALEADTSGPAKDGIVMVLRAYTPDGQLVSRSPSDPGLPATDPHAPLDAPAVPAYYKVLPLPFGGVDDPRANTAFGTLSVNGQRWRRYVIEVTQRGAPLGYVEALTPLERLDSASGLLFRSLLLVTGLSVLAVFLFGWWLAGSLLRPVERMMDTARRITASRDLGQRIHTTEHRDEFSRLAGTFNEMLASLQTAWDSQQRFVGDASHELRAPLTVLRGNAQLLRRHPHLDAGERDLMLADIEKDASRMARLVDDLLLLAQSDAGSTLRRSPVSLRATAAEAIRDARRLSAAHTVHLHAPEDPFMVAGEKDRLRQLLLILLDNALKYSPAGTAVTVGIHREGERTVLTVTDQGPGIPPEALPHIFERFYRVDQARTRTSGGAGLGLAIAQWIAGQLGGSLHVAQTGPDGTRFALSLQAEPGTALPLSP</sequence>
<name>A0A221T164_9DEIO</name>
<evidence type="ECO:0000256" key="4">
    <source>
        <dbReference type="ARBA" id="ARBA00022553"/>
    </source>
</evidence>
<dbReference type="SMART" id="SM00304">
    <property type="entry name" value="HAMP"/>
    <property type="match status" value="1"/>
</dbReference>
<dbReference type="Pfam" id="PF02518">
    <property type="entry name" value="HATPase_c"/>
    <property type="match status" value="1"/>
</dbReference>
<dbReference type="PANTHER" id="PTHR45436">
    <property type="entry name" value="SENSOR HISTIDINE KINASE YKOH"/>
    <property type="match status" value="1"/>
</dbReference>
<dbReference type="EC" id="2.7.13.3" evidence="3"/>
<evidence type="ECO:0000256" key="8">
    <source>
        <dbReference type="ARBA" id="ARBA00022989"/>
    </source>
</evidence>
<evidence type="ECO:0000313" key="15">
    <source>
        <dbReference type="Proteomes" id="UP000259030"/>
    </source>
</evidence>
<dbReference type="InterPro" id="IPR003661">
    <property type="entry name" value="HisK_dim/P_dom"/>
</dbReference>
<evidence type="ECO:0000256" key="2">
    <source>
        <dbReference type="ARBA" id="ARBA00004370"/>
    </source>
</evidence>
<dbReference type="InterPro" id="IPR003594">
    <property type="entry name" value="HATPase_dom"/>
</dbReference>
<dbReference type="Pfam" id="PF00512">
    <property type="entry name" value="HisKA"/>
    <property type="match status" value="1"/>
</dbReference>
<dbReference type="KEGG" id="dfc:DFI_15730"/>
<gene>
    <name evidence="14" type="ORF">DFI_15730</name>
</gene>
<evidence type="ECO:0000256" key="5">
    <source>
        <dbReference type="ARBA" id="ARBA00022679"/>
    </source>
</evidence>
<evidence type="ECO:0000259" key="13">
    <source>
        <dbReference type="PROSITE" id="PS50885"/>
    </source>
</evidence>
<dbReference type="SMART" id="SM00388">
    <property type="entry name" value="HisKA"/>
    <property type="match status" value="1"/>
</dbReference>
<evidence type="ECO:0000259" key="12">
    <source>
        <dbReference type="PROSITE" id="PS50109"/>
    </source>
</evidence>
<keyword evidence="10 11" id="KW-0472">Membrane</keyword>
<dbReference type="PANTHER" id="PTHR45436:SF5">
    <property type="entry name" value="SENSOR HISTIDINE KINASE TRCS"/>
    <property type="match status" value="1"/>
</dbReference>
<comment type="subcellular location">
    <subcellularLocation>
        <location evidence="2">Membrane</location>
    </subcellularLocation>
</comment>
<reference evidence="14 15" key="1">
    <citation type="submission" date="2017-05" db="EMBL/GenBank/DDBJ databases">
        <title>The complete genome sequence of Deinococcus ficus isolated from the rhizosphere of the Ficus religiosa L. in Taiwan.</title>
        <authorList>
            <person name="Wu K.-M."/>
            <person name="Liao T.-L."/>
            <person name="Liu Y.-M."/>
            <person name="Young C.-C."/>
            <person name="Tsai S.-F."/>
        </authorList>
    </citation>
    <scope>NUCLEOTIDE SEQUENCE [LARGE SCALE GENOMIC DNA]</scope>
    <source>
        <strain evidence="14 15">CC-FR2-10</strain>
        <plasmid evidence="15">pdfi1</plasmid>
    </source>
</reference>
<dbReference type="PROSITE" id="PS50885">
    <property type="entry name" value="HAMP"/>
    <property type="match status" value="1"/>
</dbReference>
<evidence type="ECO:0000256" key="11">
    <source>
        <dbReference type="SAM" id="Phobius"/>
    </source>
</evidence>
<evidence type="ECO:0000256" key="7">
    <source>
        <dbReference type="ARBA" id="ARBA00022777"/>
    </source>
</evidence>